<dbReference type="Pfam" id="PF07690">
    <property type="entry name" value="MFS_1"/>
    <property type="match status" value="1"/>
</dbReference>
<evidence type="ECO:0000256" key="5">
    <source>
        <dbReference type="ARBA" id="ARBA00023136"/>
    </source>
</evidence>
<evidence type="ECO:0000256" key="1">
    <source>
        <dbReference type="ARBA" id="ARBA00004651"/>
    </source>
</evidence>
<feature type="transmembrane region" description="Helical" evidence="6">
    <location>
        <begin position="233"/>
        <end position="253"/>
    </location>
</feature>
<dbReference type="InterPro" id="IPR036259">
    <property type="entry name" value="MFS_trans_sf"/>
</dbReference>
<feature type="transmembrane region" description="Helical" evidence="6">
    <location>
        <begin position="56"/>
        <end position="75"/>
    </location>
</feature>
<feature type="transmembrane region" description="Helical" evidence="6">
    <location>
        <begin position="354"/>
        <end position="381"/>
    </location>
</feature>
<dbReference type="RefSeq" id="WP_123916723.1">
    <property type="nucleotide sequence ID" value="NZ_RKRA01000001.1"/>
</dbReference>
<evidence type="ECO:0000256" key="4">
    <source>
        <dbReference type="ARBA" id="ARBA00022989"/>
    </source>
</evidence>
<dbReference type="EMBL" id="RKRA01000001">
    <property type="protein sequence ID" value="RPF27286.1"/>
    <property type="molecule type" value="Genomic_DNA"/>
</dbReference>
<feature type="transmembrane region" description="Helical" evidence="6">
    <location>
        <begin position="387"/>
        <end position="407"/>
    </location>
</feature>
<keyword evidence="4 6" id="KW-1133">Transmembrane helix</keyword>
<dbReference type="GO" id="GO:0005886">
    <property type="term" value="C:plasma membrane"/>
    <property type="evidence" value="ECO:0007669"/>
    <property type="project" value="UniProtKB-SubCell"/>
</dbReference>
<evidence type="ECO:0000256" key="6">
    <source>
        <dbReference type="SAM" id="Phobius"/>
    </source>
</evidence>
<proteinExistence type="predicted"/>
<keyword evidence="2" id="KW-1003">Cell membrane</keyword>
<feature type="transmembrane region" description="Helical" evidence="6">
    <location>
        <begin position="87"/>
        <end position="120"/>
    </location>
</feature>
<sequence length="428" mass="45036">MSTINAKTGRSLGRRFRQLLAATISSNAADGIVMVILPLLVLRITTDPLAVSAARIAAYVPAVLLSIVVGTIVDTSSRRGLMAASNIIRAGLLACLGVAIWQDSLALWMIIVAALGFAAFEGIHDTATTTTVPDLVDSGDLERANGRIVTGQQVTQGFIAAPVGTISLAMFAPLPTGISMALLLFGVAMIFRAVPRHQSGPPGATDDHNPFTLWQRTQEGLSYLHQSRTLRRLALVSPLVIGIFALAQGTYIYYLVQVLDVPEALVGVLAVPPALGAIAGATTVSKVTARFGTFPIMSVVLLGQGFALAGASVVPPNATGWIIFASLSASMAVLAAWWNVLVATARQRLVPRRLLGRVSGVIFTFVAIASPIGTLASGLLARVDGRLPWLVAGIGMAMIAVLARPLLRDIAQHTGRPDHHTESFQGRR</sequence>
<evidence type="ECO:0000256" key="3">
    <source>
        <dbReference type="ARBA" id="ARBA00022692"/>
    </source>
</evidence>
<feature type="transmembrane region" description="Helical" evidence="6">
    <location>
        <begin position="320"/>
        <end position="342"/>
    </location>
</feature>
<dbReference type="CDD" id="cd06173">
    <property type="entry name" value="MFS_MefA_like"/>
    <property type="match status" value="1"/>
</dbReference>
<dbReference type="Gene3D" id="1.20.1250.20">
    <property type="entry name" value="MFS general substrate transporter like domains"/>
    <property type="match status" value="2"/>
</dbReference>
<dbReference type="Proteomes" id="UP000280726">
    <property type="component" value="Unassembled WGS sequence"/>
</dbReference>
<comment type="subcellular location">
    <subcellularLocation>
        <location evidence="1">Cell membrane</location>
        <topology evidence="1">Multi-pass membrane protein</topology>
    </subcellularLocation>
</comment>
<reference evidence="7 8" key="1">
    <citation type="submission" date="2018-11" db="EMBL/GenBank/DDBJ databases">
        <title>Sequencing the genomes of 1000 actinobacteria strains.</title>
        <authorList>
            <person name="Klenk H.-P."/>
        </authorList>
    </citation>
    <scope>NUCLEOTIDE SEQUENCE [LARGE SCALE GENOMIC DNA]</scope>
    <source>
        <strain evidence="7 8">DSM 14418</strain>
    </source>
</reference>
<evidence type="ECO:0000313" key="8">
    <source>
        <dbReference type="Proteomes" id="UP000280726"/>
    </source>
</evidence>
<dbReference type="SUPFAM" id="SSF103473">
    <property type="entry name" value="MFS general substrate transporter"/>
    <property type="match status" value="1"/>
</dbReference>
<dbReference type="InterPro" id="IPR011701">
    <property type="entry name" value="MFS"/>
</dbReference>
<comment type="caution">
    <text evidence="7">The sequence shown here is derived from an EMBL/GenBank/DDBJ whole genome shotgun (WGS) entry which is preliminary data.</text>
</comment>
<dbReference type="AlphaFoldDB" id="A0A3N4Z665"/>
<feature type="transmembrane region" description="Helical" evidence="6">
    <location>
        <begin position="168"/>
        <end position="191"/>
    </location>
</feature>
<name>A0A3N4Z665_9MICO</name>
<keyword evidence="5 6" id="KW-0472">Membrane</keyword>
<feature type="transmembrane region" description="Helical" evidence="6">
    <location>
        <begin position="296"/>
        <end position="314"/>
    </location>
</feature>
<evidence type="ECO:0000256" key="2">
    <source>
        <dbReference type="ARBA" id="ARBA00022475"/>
    </source>
</evidence>
<accession>A0A3N4Z665</accession>
<gene>
    <name evidence="7" type="ORF">EDD32_1761</name>
</gene>
<dbReference type="GO" id="GO:0022857">
    <property type="term" value="F:transmembrane transporter activity"/>
    <property type="evidence" value="ECO:0007669"/>
    <property type="project" value="InterPro"/>
</dbReference>
<feature type="transmembrane region" description="Helical" evidence="6">
    <location>
        <begin position="265"/>
        <end position="284"/>
    </location>
</feature>
<dbReference type="OrthoDB" id="145388at2"/>
<dbReference type="PANTHER" id="PTHR23513:SF6">
    <property type="entry name" value="MAJOR FACILITATOR SUPERFAMILY ASSOCIATED DOMAIN-CONTAINING PROTEIN"/>
    <property type="match status" value="1"/>
</dbReference>
<keyword evidence="3 6" id="KW-0812">Transmembrane</keyword>
<feature type="transmembrane region" description="Helical" evidence="6">
    <location>
        <begin position="20"/>
        <end position="44"/>
    </location>
</feature>
<evidence type="ECO:0000313" key="7">
    <source>
        <dbReference type="EMBL" id="RPF27286.1"/>
    </source>
</evidence>
<protein>
    <submittedName>
        <fullName evidence="7">MFS transporter</fullName>
    </submittedName>
</protein>
<keyword evidence="8" id="KW-1185">Reference proteome</keyword>
<organism evidence="7 8">
    <name type="scientific">Georgenia muralis</name>
    <dbReference type="NCBI Taxonomy" id="154117"/>
    <lineage>
        <taxon>Bacteria</taxon>
        <taxon>Bacillati</taxon>
        <taxon>Actinomycetota</taxon>
        <taxon>Actinomycetes</taxon>
        <taxon>Micrococcales</taxon>
        <taxon>Bogoriellaceae</taxon>
        <taxon>Georgenia</taxon>
    </lineage>
</organism>
<dbReference type="PANTHER" id="PTHR23513">
    <property type="entry name" value="INTEGRAL MEMBRANE EFFLUX PROTEIN-RELATED"/>
    <property type="match status" value="1"/>
</dbReference>